<dbReference type="Proteomes" id="UP001501035">
    <property type="component" value="Unassembled WGS sequence"/>
</dbReference>
<dbReference type="EMBL" id="BAAAVS010000046">
    <property type="protein sequence ID" value="GAA3043003.1"/>
    <property type="molecule type" value="Genomic_DNA"/>
</dbReference>
<reference evidence="3" key="1">
    <citation type="journal article" date="2019" name="Int. J. Syst. Evol. Microbiol.">
        <title>The Global Catalogue of Microorganisms (GCM) 10K type strain sequencing project: providing services to taxonomists for standard genome sequencing and annotation.</title>
        <authorList>
            <consortium name="The Broad Institute Genomics Platform"/>
            <consortium name="The Broad Institute Genome Sequencing Center for Infectious Disease"/>
            <person name="Wu L."/>
            <person name="Ma J."/>
        </authorList>
    </citation>
    <scope>NUCLEOTIDE SEQUENCE [LARGE SCALE GENOMIC DNA]</scope>
    <source>
        <strain evidence="3">JCM 14234</strain>
    </source>
</reference>
<gene>
    <name evidence="2" type="ORF">GCM10010528_23280</name>
</gene>
<evidence type="ECO:0000313" key="3">
    <source>
        <dbReference type="Proteomes" id="UP001501035"/>
    </source>
</evidence>
<organism evidence="2 3">
    <name type="scientific">Gordonia defluvii</name>
    <dbReference type="NCBI Taxonomy" id="283718"/>
    <lineage>
        <taxon>Bacteria</taxon>
        <taxon>Bacillati</taxon>
        <taxon>Actinomycetota</taxon>
        <taxon>Actinomycetes</taxon>
        <taxon>Mycobacteriales</taxon>
        <taxon>Gordoniaceae</taxon>
        <taxon>Gordonia</taxon>
    </lineage>
</organism>
<feature type="chain" id="PRO_5045038116" evidence="1">
    <location>
        <begin position="24"/>
        <end position="119"/>
    </location>
</feature>
<protein>
    <submittedName>
        <fullName evidence="2">Uncharacterized protein</fullName>
    </submittedName>
</protein>
<feature type="signal peptide" evidence="1">
    <location>
        <begin position="1"/>
        <end position="23"/>
    </location>
</feature>
<evidence type="ECO:0000313" key="2">
    <source>
        <dbReference type="EMBL" id="GAA3043003.1"/>
    </source>
</evidence>
<evidence type="ECO:0000256" key="1">
    <source>
        <dbReference type="SAM" id="SignalP"/>
    </source>
</evidence>
<proteinExistence type="predicted"/>
<keyword evidence="3" id="KW-1185">Reference proteome</keyword>
<sequence length="119" mass="12502">MKNRIRAAAAGLAVGAVALTGTAISGGEAAAKVPSRNYTWYGNSLGTPSQAPATVRGNTLIIYAPGSKQFYRIVPTRSGGYFDAMGTRYILHKRARGVLSGPAQWGGLVIGNNKLVPRR</sequence>
<comment type="caution">
    <text evidence="2">The sequence shown here is derived from an EMBL/GenBank/DDBJ whole genome shotgun (WGS) entry which is preliminary data.</text>
</comment>
<name>A0ABP6LGC2_9ACTN</name>
<dbReference type="RefSeq" id="WP_344716789.1">
    <property type="nucleotide sequence ID" value="NZ_BAAAVS010000046.1"/>
</dbReference>
<keyword evidence="1" id="KW-0732">Signal</keyword>
<accession>A0ABP6LGC2</accession>